<proteinExistence type="predicted"/>
<evidence type="ECO:0000256" key="1">
    <source>
        <dbReference type="SAM" id="SignalP"/>
    </source>
</evidence>
<organism evidence="2 3">
    <name type="scientific">Penicillium vulpinum</name>
    <dbReference type="NCBI Taxonomy" id="29845"/>
    <lineage>
        <taxon>Eukaryota</taxon>
        <taxon>Fungi</taxon>
        <taxon>Dikarya</taxon>
        <taxon>Ascomycota</taxon>
        <taxon>Pezizomycotina</taxon>
        <taxon>Eurotiomycetes</taxon>
        <taxon>Eurotiomycetidae</taxon>
        <taxon>Eurotiales</taxon>
        <taxon>Aspergillaceae</taxon>
        <taxon>Penicillium</taxon>
    </lineage>
</organism>
<protein>
    <recommendedName>
        <fullName evidence="4">Ig-like domain-containing protein</fullName>
    </recommendedName>
</protein>
<dbReference type="OrthoDB" id="4991875at2759"/>
<evidence type="ECO:0000313" key="3">
    <source>
        <dbReference type="Proteomes" id="UP000191518"/>
    </source>
</evidence>
<name>A0A1V6RGQ7_9EURO</name>
<sequence length="215" mass="22233">MRTSFFLAAALATLSAQADDASSTIVGFYAPPWDVTVPMYGGFTSTAASLVAIKSGVATYEVDCLKDAPKTDCNFPDPWTIIQGPETVSLNEKYIASYSEKETSYDITVTRSHECSLKASTEFASCTMSVGMKGSTEGEKYESSTSSKATYTTAPISDNYYELTVTAGLDLLKSTEATAAATSAETTASTGGAAGHAGALITAAPMVAAAVAALL</sequence>
<comment type="caution">
    <text evidence="2">The sequence shown here is derived from an EMBL/GenBank/DDBJ whole genome shotgun (WGS) entry which is preliminary data.</text>
</comment>
<feature type="chain" id="PRO_5010696013" description="Ig-like domain-containing protein" evidence="1">
    <location>
        <begin position="19"/>
        <end position="215"/>
    </location>
</feature>
<dbReference type="EMBL" id="MDYP01000047">
    <property type="protein sequence ID" value="OQE00688.1"/>
    <property type="molecule type" value="Genomic_DNA"/>
</dbReference>
<evidence type="ECO:0000313" key="2">
    <source>
        <dbReference type="EMBL" id="OQE00688.1"/>
    </source>
</evidence>
<reference evidence="3" key="1">
    <citation type="journal article" date="2017" name="Nat. Microbiol.">
        <title>Global analysis of biosynthetic gene clusters reveals vast potential of secondary metabolite production in Penicillium species.</title>
        <authorList>
            <person name="Nielsen J.C."/>
            <person name="Grijseels S."/>
            <person name="Prigent S."/>
            <person name="Ji B."/>
            <person name="Dainat J."/>
            <person name="Nielsen K.F."/>
            <person name="Frisvad J.C."/>
            <person name="Workman M."/>
            <person name="Nielsen J."/>
        </authorList>
    </citation>
    <scope>NUCLEOTIDE SEQUENCE [LARGE SCALE GENOMIC DNA]</scope>
    <source>
        <strain evidence="3">IBT 29486</strain>
    </source>
</reference>
<accession>A0A1V6RGQ7</accession>
<gene>
    <name evidence="2" type="ORF">PENVUL_c047G01631</name>
</gene>
<dbReference type="Proteomes" id="UP000191518">
    <property type="component" value="Unassembled WGS sequence"/>
</dbReference>
<dbReference type="STRING" id="29845.A0A1V6RGQ7"/>
<keyword evidence="3" id="KW-1185">Reference proteome</keyword>
<evidence type="ECO:0008006" key="4">
    <source>
        <dbReference type="Google" id="ProtNLM"/>
    </source>
</evidence>
<feature type="signal peptide" evidence="1">
    <location>
        <begin position="1"/>
        <end position="18"/>
    </location>
</feature>
<dbReference type="AlphaFoldDB" id="A0A1V6RGQ7"/>
<keyword evidence="1" id="KW-0732">Signal</keyword>